<dbReference type="OrthoDB" id="3026777at2759"/>
<feature type="transmembrane region" description="Helical" evidence="5">
    <location>
        <begin position="216"/>
        <end position="236"/>
    </location>
</feature>
<accession>A0A8B7NRU8</accession>
<reference evidence="7" key="1">
    <citation type="submission" date="2025-08" db="UniProtKB">
        <authorList>
            <consortium name="RefSeq"/>
        </authorList>
    </citation>
    <scope>IDENTIFICATION</scope>
    <source>
        <tissue evidence="7">Whole organism</tissue>
    </source>
</reference>
<dbReference type="Proteomes" id="UP000694843">
    <property type="component" value="Unplaced"/>
</dbReference>
<evidence type="ECO:0000256" key="4">
    <source>
        <dbReference type="ARBA" id="ARBA00023136"/>
    </source>
</evidence>
<feature type="transmembrane region" description="Helical" evidence="5">
    <location>
        <begin position="93"/>
        <end position="112"/>
    </location>
</feature>
<evidence type="ECO:0000256" key="2">
    <source>
        <dbReference type="ARBA" id="ARBA00022692"/>
    </source>
</evidence>
<proteinExistence type="predicted"/>
<feature type="transmembrane region" description="Helical" evidence="5">
    <location>
        <begin position="441"/>
        <end position="464"/>
    </location>
</feature>
<keyword evidence="3 5" id="KW-1133">Transmembrane helix</keyword>
<dbReference type="KEGG" id="hazt:108672604"/>
<feature type="transmembrane region" description="Helical" evidence="5">
    <location>
        <begin position="124"/>
        <end position="144"/>
    </location>
</feature>
<name>A0A8B7NRU8_HYAAZ</name>
<dbReference type="AlphaFoldDB" id="A0A8B7NRU8"/>
<feature type="transmembrane region" description="Helical" evidence="5">
    <location>
        <begin position="347"/>
        <end position="364"/>
    </location>
</feature>
<dbReference type="InterPro" id="IPR011701">
    <property type="entry name" value="MFS"/>
</dbReference>
<dbReference type="OMA" id="MYFEQRE"/>
<dbReference type="GO" id="GO:0016020">
    <property type="term" value="C:membrane"/>
    <property type="evidence" value="ECO:0007669"/>
    <property type="project" value="UniProtKB-SubCell"/>
</dbReference>
<organism evidence="6 7">
    <name type="scientific">Hyalella azteca</name>
    <name type="common">Amphipod</name>
    <dbReference type="NCBI Taxonomy" id="294128"/>
    <lineage>
        <taxon>Eukaryota</taxon>
        <taxon>Metazoa</taxon>
        <taxon>Ecdysozoa</taxon>
        <taxon>Arthropoda</taxon>
        <taxon>Crustacea</taxon>
        <taxon>Multicrustacea</taxon>
        <taxon>Malacostraca</taxon>
        <taxon>Eumalacostraca</taxon>
        <taxon>Peracarida</taxon>
        <taxon>Amphipoda</taxon>
        <taxon>Senticaudata</taxon>
        <taxon>Talitrida</taxon>
        <taxon>Talitroidea</taxon>
        <taxon>Hyalellidae</taxon>
        <taxon>Hyalella</taxon>
    </lineage>
</organism>
<sequence length="691" mass="76421">MKPKLSQKVLVSPLQQKASHLWNKLKSIPERLTLEPVMFIDGFCYSVMIVAVENIQMDKICLVNLNYTQEVCQNLSAYPEASLEHQKAFSVFGMWYGVLTAILPLFFVLFVGAWSDKYGRKPPLIAASTGHAMWALCYLLNAYIESWPVEMLYLAAVLDTMGGGTVSFLTACNAYISDVTKESERTSRVGFANSVWFLGGPIGTLCGTYLYKYGGYLTVFGVSACLQFGSLAYIISTPESRGPFSKFDQNGNRIVKDEKPNLLSTTAVQPKESEHGKDGKKVRDDVKTNCSQLVNKKVECELKEKTCGHQADDGEKITAKKMFTDLIDYHRITDSFQSTFRKREGNARTFVLLLITCNLLRRLGRGAYMYLFTRRVLDWGPEEYGIWVSYKNLVSALGSLVAVPVLSSRVGLSDNVLALIGALAATTDYLLYGLVTATAQYLIWIAPVGGLLVNSCVIAIRSMLSKFVPGDELGKVSAVMGALDGVMPMASFSLYTLVYKSSVHVFPGAQFLFGSGANLLCTLIFVFIIYFTKTKSYSMEDLNVENAKEPVTLKSFRGLPQNPEDNSVPQLPQMDGHSRMVVGILAGENFHIATTHQRMKSQILQTQRSELPKMLTNVQKVIENKLVPFHHLTAPKMCECQWSSVKDSCWPKQGQQSESADSAAAAANPHCLPKDGVINLSFEDGSGKNKI</sequence>
<keyword evidence="6" id="KW-1185">Reference proteome</keyword>
<dbReference type="PANTHER" id="PTHR23507">
    <property type="entry name" value="ZGC:174356"/>
    <property type="match status" value="1"/>
</dbReference>
<gene>
    <name evidence="7" type="primary">LOC108672604</name>
</gene>
<dbReference type="SUPFAM" id="SSF103473">
    <property type="entry name" value="MFS general substrate transporter"/>
    <property type="match status" value="1"/>
</dbReference>
<comment type="subcellular location">
    <subcellularLocation>
        <location evidence="1">Membrane</location>
        <topology evidence="1">Multi-pass membrane protein</topology>
    </subcellularLocation>
</comment>
<feature type="transmembrane region" description="Helical" evidence="5">
    <location>
        <begin position="384"/>
        <end position="403"/>
    </location>
</feature>
<evidence type="ECO:0000256" key="5">
    <source>
        <dbReference type="SAM" id="Phobius"/>
    </source>
</evidence>
<evidence type="ECO:0000313" key="6">
    <source>
        <dbReference type="Proteomes" id="UP000694843"/>
    </source>
</evidence>
<dbReference type="Pfam" id="PF07690">
    <property type="entry name" value="MFS_1"/>
    <property type="match status" value="2"/>
</dbReference>
<feature type="transmembrane region" description="Helical" evidence="5">
    <location>
        <begin position="188"/>
        <end position="210"/>
    </location>
</feature>
<dbReference type="Gene3D" id="1.20.1250.20">
    <property type="entry name" value="MFS general substrate transporter like domains"/>
    <property type="match status" value="2"/>
</dbReference>
<evidence type="ECO:0000313" key="7">
    <source>
        <dbReference type="RefSeq" id="XP_018015791.1"/>
    </source>
</evidence>
<feature type="transmembrane region" description="Helical" evidence="5">
    <location>
        <begin position="476"/>
        <end position="499"/>
    </location>
</feature>
<dbReference type="InterPro" id="IPR036259">
    <property type="entry name" value="MFS_trans_sf"/>
</dbReference>
<feature type="transmembrane region" description="Helical" evidence="5">
    <location>
        <begin position="150"/>
        <end position="176"/>
    </location>
</feature>
<evidence type="ECO:0000256" key="1">
    <source>
        <dbReference type="ARBA" id="ARBA00004141"/>
    </source>
</evidence>
<dbReference type="GeneID" id="108672604"/>
<keyword evidence="2 5" id="KW-0812">Transmembrane</keyword>
<protein>
    <submittedName>
        <fullName evidence="7">Uncharacterized protein LOC108672604</fullName>
    </submittedName>
</protein>
<dbReference type="PANTHER" id="PTHR23507:SF1">
    <property type="entry name" value="FI18259P1-RELATED"/>
    <property type="match status" value="1"/>
</dbReference>
<evidence type="ECO:0000256" key="3">
    <source>
        <dbReference type="ARBA" id="ARBA00022989"/>
    </source>
</evidence>
<dbReference type="GO" id="GO:0022857">
    <property type="term" value="F:transmembrane transporter activity"/>
    <property type="evidence" value="ECO:0007669"/>
    <property type="project" value="InterPro"/>
</dbReference>
<feature type="transmembrane region" description="Helical" evidence="5">
    <location>
        <begin position="415"/>
        <end position="435"/>
    </location>
</feature>
<feature type="transmembrane region" description="Helical" evidence="5">
    <location>
        <begin position="511"/>
        <end position="531"/>
    </location>
</feature>
<dbReference type="RefSeq" id="XP_018015791.1">
    <property type="nucleotide sequence ID" value="XM_018160302.2"/>
</dbReference>
<keyword evidence="4 5" id="KW-0472">Membrane</keyword>